<evidence type="ECO:0000313" key="2">
    <source>
        <dbReference type="EMBL" id="KAF1955851.1"/>
    </source>
</evidence>
<keyword evidence="3" id="KW-1185">Reference proteome</keyword>
<evidence type="ECO:0000256" key="1">
    <source>
        <dbReference type="SAM" id="MobiDB-lite"/>
    </source>
</evidence>
<dbReference type="Proteomes" id="UP000800035">
    <property type="component" value="Unassembled WGS sequence"/>
</dbReference>
<dbReference type="AlphaFoldDB" id="A0A6A5TT67"/>
<feature type="compositionally biased region" description="Polar residues" evidence="1">
    <location>
        <begin position="62"/>
        <end position="81"/>
    </location>
</feature>
<gene>
    <name evidence="2" type="ORF">CC80DRAFT_80066</name>
</gene>
<proteinExistence type="predicted"/>
<sequence>MSSRPFAVHSKIKKEVPRLWLSTKPHRTRTLPRLPFSGTVRIDGLESLHHVRKARTNDDRTVSSASRPHGRTSNDIWVSNPSPWTEEGHHSMEANLTSPTIILLLGAASISQQMSKAQPPTKNDLLPFPGRLRLLADVAKGLPYSHAPDLQVSTDNSEFSCCSIFGKYTACDASIASHITYTPPRCAR</sequence>
<protein>
    <submittedName>
        <fullName evidence="2">Uncharacterized protein</fullName>
    </submittedName>
</protein>
<evidence type="ECO:0000313" key="3">
    <source>
        <dbReference type="Proteomes" id="UP000800035"/>
    </source>
</evidence>
<dbReference type="EMBL" id="ML976993">
    <property type="protein sequence ID" value="KAF1955851.1"/>
    <property type="molecule type" value="Genomic_DNA"/>
</dbReference>
<accession>A0A6A5TT67</accession>
<feature type="region of interest" description="Disordered" evidence="1">
    <location>
        <begin position="54"/>
        <end position="81"/>
    </location>
</feature>
<organism evidence="2 3">
    <name type="scientific">Byssothecium circinans</name>
    <dbReference type="NCBI Taxonomy" id="147558"/>
    <lineage>
        <taxon>Eukaryota</taxon>
        <taxon>Fungi</taxon>
        <taxon>Dikarya</taxon>
        <taxon>Ascomycota</taxon>
        <taxon>Pezizomycotina</taxon>
        <taxon>Dothideomycetes</taxon>
        <taxon>Pleosporomycetidae</taxon>
        <taxon>Pleosporales</taxon>
        <taxon>Massarineae</taxon>
        <taxon>Massarinaceae</taxon>
        <taxon>Byssothecium</taxon>
    </lineage>
</organism>
<name>A0A6A5TT67_9PLEO</name>
<reference evidence="2" key="1">
    <citation type="journal article" date="2020" name="Stud. Mycol.">
        <title>101 Dothideomycetes genomes: a test case for predicting lifestyles and emergence of pathogens.</title>
        <authorList>
            <person name="Haridas S."/>
            <person name="Albert R."/>
            <person name="Binder M."/>
            <person name="Bloem J."/>
            <person name="Labutti K."/>
            <person name="Salamov A."/>
            <person name="Andreopoulos B."/>
            <person name="Baker S."/>
            <person name="Barry K."/>
            <person name="Bills G."/>
            <person name="Bluhm B."/>
            <person name="Cannon C."/>
            <person name="Castanera R."/>
            <person name="Culley D."/>
            <person name="Daum C."/>
            <person name="Ezra D."/>
            <person name="Gonzalez J."/>
            <person name="Henrissat B."/>
            <person name="Kuo A."/>
            <person name="Liang C."/>
            <person name="Lipzen A."/>
            <person name="Lutzoni F."/>
            <person name="Magnuson J."/>
            <person name="Mondo S."/>
            <person name="Nolan M."/>
            <person name="Ohm R."/>
            <person name="Pangilinan J."/>
            <person name="Park H.-J."/>
            <person name="Ramirez L."/>
            <person name="Alfaro M."/>
            <person name="Sun H."/>
            <person name="Tritt A."/>
            <person name="Yoshinaga Y."/>
            <person name="Zwiers L.-H."/>
            <person name="Turgeon B."/>
            <person name="Goodwin S."/>
            <person name="Spatafora J."/>
            <person name="Crous P."/>
            <person name="Grigoriev I."/>
        </authorList>
    </citation>
    <scope>NUCLEOTIDE SEQUENCE</scope>
    <source>
        <strain evidence="2">CBS 675.92</strain>
    </source>
</reference>